<dbReference type="GO" id="GO:0016787">
    <property type="term" value="F:hydrolase activity"/>
    <property type="evidence" value="ECO:0007669"/>
    <property type="project" value="UniProtKB-KW"/>
</dbReference>
<dbReference type="InterPro" id="IPR036412">
    <property type="entry name" value="HAD-like_sf"/>
</dbReference>
<dbReference type="EMBL" id="QZVS01000090">
    <property type="protein sequence ID" value="RJT87353.1"/>
    <property type="molecule type" value="Genomic_DNA"/>
</dbReference>
<reference evidence="2 3" key="1">
    <citation type="submission" date="2018-09" db="EMBL/GenBank/DDBJ databases">
        <title>Novel species of Cryobacterium.</title>
        <authorList>
            <person name="Liu Q."/>
            <person name="Xin Y.-H."/>
        </authorList>
    </citation>
    <scope>NUCLEOTIDE SEQUENCE [LARGE SCALE GENOMIC DNA]</scope>
    <source>
        <strain evidence="2 3">Hh39</strain>
    </source>
</reference>
<dbReference type="Proteomes" id="UP000272015">
    <property type="component" value="Unassembled WGS sequence"/>
</dbReference>
<organism evidence="2 3">
    <name type="scientific">Cryobacterium melibiosiphilum</name>
    <dbReference type="NCBI Taxonomy" id="995039"/>
    <lineage>
        <taxon>Bacteria</taxon>
        <taxon>Bacillati</taxon>
        <taxon>Actinomycetota</taxon>
        <taxon>Actinomycetes</taxon>
        <taxon>Micrococcales</taxon>
        <taxon>Microbacteriaceae</taxon>
        <taxon>Cryobacterium</taxon>
    </lineage>
</organism>
<dbReference type="SFLD" id="SFLDS00003">
    <property type="entry name" value="Haloacid_Dehalogenase"/>
    <property type="match status" value="1"/>
</dbReference>
<dbReference type="PANTHER" id="PTHR42896:SF2">
    <property type="entry name" value="CBBY-LIKE PROTEIN"/>
    <property type="match status" value="1"/>
</dbReference>
<comment type="caution">
    <text evidence="2">The sequence shown here is derived from an EMBL/GenBank/DDBJ whole genome shotgun (WGS) entry which is preliminary data.</text>
</comment>
<dbReference type="AlphaFoldDB" id="A0A3A5MKJ6"/>
<dbReference type="RefSeq" id="WP_119975498.1">
    <property type="nucleotide sequence ID" value="NZ_JBHSQA010000003.1"/>
</dbReference>
<evidence type="ECO:0000256" key="1">
    <source>
        <dbReference type="SAM" id="MobiDB-lite"/>
    </source>
</evidence>
<gene>
    <name evidence="2" type="ORF">D6T64_15055</name>
</gene>
<proteinExistence type="predicted"/>
<sequence>MPALIFDCDGVLSDTERFGHLPAFNQTFVEFSVPVQWSDADYAEKLLIGGGKERMLSVLTPDLCHRLGLDPMSPHFTAARAAMIARWHQRKTQIYTERVAAGDLPARPGVLRLASEAAAAGWRLAVASTSAEASVRAVLQHAVGGDLAARFAVFAGDIVAAKKPAPDIYRYALDALGADNGGLNPDSVVVVEDSANGLRAALGAGLRTLITVSGYTVADDFAGAALVVSSLGDPDVLETITLADPFRLQPGAVVDLGVLEAILARTPRTDPSPDPHAPDDPGRDHDHASEVEI</sequence>
<feature type="region of interest" description="Disordered" evidence="1">
    <location>
        <begin position="265"/>
        <end position="293"/>
    </location>
</feature>
<dbReference type="NCBIfam" id="TIGR01509">
    <property type="entry name" value="HAD-SF-IA-v3"/>
    <property type="match status" value="1"/>
</dbReference>
<dbReference type="Pfam" id="PF00702">
    <property type="entry name" value="Hydrolase"/>
    <property type="match status" value="1"/>
</dbReference>
<keyword evidence="3" id="KW-1185">Reference proteome</keyword>
<accession>A0A3A5MKJ6</accession>
<dbReference type="SFLD" id="SFLDG01129">
    <property type="entry name" value="C1.5:_HAD__Beta-PGM__Phosphata"/>
    <property type="match status" value="1"/>
</dbReference>
<dbReference type="OrthoDB" id="9812856at2"/>
<dbReference type="InterPro" id="IPR044999">
    <property type="entry name" value="CbbY-like"/>
</dbReference>
<dbReference type="SUPFAM" id="SSF56784">
    <property type="entry name" value="HAD-like"/>
    <property type="match status" value="1"/>
</dbReference>
<evidence type="ECO:0000313" key="3">
    <source>
        <dbReference type="Proteomes" id="UP000272015"/>
    </source>
</evidence>
<dbReference type="PANTHER" id="PTHR42896">
    <property type="entry name" value="XYLULOSE-1,5-BISPHOSPHATE (XUBP) PHOSPHATASE"/>
    <property type="match status" value="1"/>
</dbReference>
<dbReference type="Gene3D" id="1.10.150.240">
    <property type="entry name" value="Putative phosphatase, domain 2"/>
    <property type="match status" value="1"/>
</dbReference>
<dbReference type="InterPro" id="IPR006439">
    <property type="entry name" value="HAD-SF_hydro_IA"/>
</dbReference>
<dbReference type="Gene3D" id="3.40.50.1000">
    <property type="entry name" value="HAD superfamily/HAD-like"/>
    <property type="match status" value="1"/>
</dbReference>
<feature type="compositionally biased region" description="Basic and acidic residues" evidence="1">
    <location>
        <begin position="267"/>
        <end position="293"/>
    </location>
</feature>
<keyword evidence="2" id="KW-0378">Hydrolase</keyword>
<protein>
    <submittedName>
        <fullName evidence="2">HAD family hydrolase</fullName>
    </submittedName>
</protein>
<dbReference type="InterPro" id="IPR023214">
    <property type="entry name" value="HAD_sf"/>
</dbReference>
<evidence type="ECO:0000313" key="2">
    <source>
        <dbReference type="EMBL" id="RJT87353.1"/>
    </source>
</evidence>
<dbReference type="InterPro" id="IPR023198">
    <property type="entry name" value="PGP-like_dom2"/>
</dbReference>
<name>A0A3A5MKJ6_9MICO</name>